<proteinExistence type="inferred from homology"/>
<dbReference type="CDD" id="cd12144">
    <property type="entry name" value="SDH_N_domain"/>
    <property type="match status" value="1"/>
</dbReference>
<dbReference type="EC" id="4.3.1.12" evidence="8"/>
<protein>
    <recommendedName>
        <fullName evidence="9">Ornithine cyclodeaminase</fullName>
        <ecNumber evidence="8">4.3.1.12</ecNumber>
    </recommendedName>
    <alternativeName>
        <fullName evidence="10">Archaeal ornithine cyclodeaminase</fullName>
    </alternativeName>
</protein>
<evidence type="ECO:0000259" key="13">
    <source>
        <dbReference type="Pfam" id="PF21571"/>
    </source>
</evidence>
<evidence type="ECO:0000259" key="11">
    <source>
        <dbReference type="Pfam" id="PF04455"/>
    </source>
</evidence>
<comment type="similarity">
    <text evidence="7">Belongs to the AgrE/ArgZ ornithine cyclodeaminase family.</text>
</comment>
<dbReference type="Pfam" id="PF04455">
    <property type="entry name" value="Saccharop_dh_N"/>
    <property type="match status" value="1"/>
</dbReference>
<name>A0A328Q4Q5_9EURY</name>
<comment type="catalytic activity">
    <reaction evidence="5">
        <text>L-ornithine = L-proline + NH4(+)</text>
        <dbReference type="Rhea" id="RHEA:24368"/>
        <dbReference type="ChEBI" id="CHEBI:28938"/>
        <dbReference type="ChEBI" id="CHEBI:46911"/>
        <dbReference type="ChEBI" id="CHEBI:60039"/>
        <dbReference type="EC" id="4.3.1.12"/>
    </reaction>
</comment>
<dbReference type="GO" id="GO:0008473">
    <property type="term" value="F:ornithine cyclodeaminase activity"/>
    <property type="evidence" value="ECO:0007669"/>
    <property type="project" value="UniProtKB-EC"/>
</dbReference>
<dbReference type="Pfam" id="PF21570">
    <property type="entry name" value="ArgZ-like_C_2nd"/>
    <property type="match status" value="1"/>
</dbReference>
<evidence type="ECO:0000256" key="1">
    <source>
        <dbReference type="ARBA" id="ARBA00001911"/>
    </source>
</evidence>
<feature type="domain" description="LOR/SDH bifunctional enzyme conserved" evidence="11">
    <location>
        <begin position="4"/>
        <end position="103"/>
    </location>
</feature>
<gene>
    <name evidence="14" type="ORF">CA615_06700</name>
</gene>
<evidence type="ECO:0000256" key="5">
    <source>
        <dbReference type="ARBA" id="ARBA00052109"/>
    </source>
</evidence>
<evidence type="ECO:0000256" key="2">
    <source>
        <dbReference type="ARBA" id="ARBA00022741"/>
    </source>
</evidence>
<dbReference type="InterPro" id="IPR007545">
    <property type="entry name" value="LOR/SDH_bifunc_enz_cons_dom"/>
</dbReference>
<evidence type="ECO:0000313" key="15">
    <source>
        <dbReference type="Proteomes" id="UP000248557"/>
    </source>
</evidence>
<evidence type="ECO:0000313" key="14">
    <source>
        <dbReference type="EMBL" id="RAP02556.1"/>
    </source>
</evidence>
<dbReference type="EMBL" id="NGJK01000082">
    <property type="protein sequence ID" value="RAP02556.1"/>
    <property type="molecule type" value="Genomic_DNA"/>
</dbReference>
<dbReference type="RefSeq" id="WP_011406923.1">
    <property type="nucleotide sequence ID" value="NZ_CATZNA010000047.1"/>
</dbReference>
<dbReference type="NCBIfam" id="TIGR00300">
    <property type="entry name" value="TIGR00300 family protein"/>
    <property type="match status" value="1"/>
</dbReference>
<dbReference type="GeneID" id="3855086"/>
<comment type="cofactor">
    <cofactor evidence="1">
        <name>NAD(+)</name>
        <dbReference type="ChEBI" id="CHEBI:57540"/>
    </cofactor>
</comment>
<dbReference type="AlphaFoldDB" id="A0A328Q4Q5"/>
<dbReference type="OMA" id="HKHHIYA"/>
<feature type="domain" description="Arginine dihydrolase ArgZ/ArgE-like C-terminal second subdomain" evidence="12">
    <location>
        <begin position="188"/>
        <end position="399"/>
    </location>
</feature>
<dbReference type="Gene3D" id="3.40.50.10690">
    <property type="entry name" value="putative lor/sdh protein like domains"/>
    <property type="match status" value="1"/>
</dbReference>
<dbReference type="InterPro" id="IPR048963">
    <property type="entry name" value="ArgZ/ArgE-like_C_2nd"/>
</dbReference>
<evidence type="ECO:0000256" key="4">
    <source>
        <dbReference type="ARBA" id="ARBA00023239"/>
    </source>
</evidence>
<evidence type="ECO:0000256" key="10">
    <source>
        <dbReference type="ARBA" id="ARBA00081581"/>
    </source>
</evidence>
<sequence length="408" mass="44683">MYTQRILLHGHIIDSLTLPKTMDTIIDQGGDYEIEELQVGKLKTDKSTAKLIVKSDDEEIFNRILDILTDYGAELIEENEEVTLVASQKDKTVPDNFYSTSNYNTKIRYDGEWLNIDNIEMDCVICVDTENKKATCKPLNAVKKGEMIVTGRTGVKVTPLERSRGKNTFEFMNSEASAEKPTRSIIHKVATQMKEVKDNGGKIVVVGGPAVVHTGCAPILADLIKEGYVDKLFAGNALATHDIENAFYGTSLGVKMETGELVAHGHKHHISAINIINKAGSIKDAVEQGILKSGIMYECVKNNAPFVLAGSIRDDGPLPDVITDSQVAQQRMREEVQDVDMVIMIATLLHSVATGNLIPARIKSVCVDISNASVTKLSDRGSAQVISVVTDIGSFLPILKEELNKLEE</sequence>
<dbReference type="Pfam" id="PF21571">
    <property type="entry name" value="ArgZ-like_C_1st"/>
    <property type="match status" value="1"/>
</dbReference>
<dbReference type="Proteomes" id="UP000248557">
    <property type="component" value="Unassembled WGS sequence"/>
</dbReference>
<dbReference type="GO" id="GO:0000166">
    <property type="term" value="F:nucleotide binding"/>
    <property type="evidence" value="ECO:0007669"/>
    <property type="project" value="UniProtKB-KW"/>
</dbReference>
<keyword evidence="2" id="KW-0547">Nucleotide-binding</keyword>
<feature type="domain" description="Arginine dihydrolase ArgZ/ArgE-like C-terminal first subdomain" evidence="13">
    <location>
        <begin position="104"/>
        <end position="186"/>
    </location>
</feature>
<organism evidence="14 15">
    <name type="scientific">Methanosphaera stadtmanae</name>
    <dbReference type="NCBI Taxonomy" id="2317"/>
    <lineage>
        <taxon>Archaea</taxon>
        <taxon>Methanobacteriati</taxon>
        <taxon>Methanobacteriota</taxon>
        <taxon>Methanomada group</taxon>
        <taxon>Methanobacteria</taxon>
        <taxon>Methanobacteriales</taxon>
        <taxon>Methanobacteriaceae</taxon>
        <taxon>Methanosphaera</taxon>
    </lineage>
</organism>
<evidence type="ECO:0000256" key="3">
    <source>
        <dbReference type="ARBA" id="ARBA00023027"/>
    </source>
</evidence>
<dbReference type="InterPro" id="IPR048964">
    <property type="entry name" value="ArgZ/ArgE-like_C_1st"/>
</dbReference>
<dbReference type="InterPro" id="IPR005239">
    <property type="entry name" value="ArgZ/ArgE-like"/>
</dbReference>
<keyword evidence="3" id="KW-0520">NAD</keyword>
<keyword evidence="4" id="KW-0456">Lyase</keyword>
<evidence type="ECO:0000256" key="9">
    <source>
        <dbReference type="ARBA" id="ARBA00072993"/>
    </source>
</evidence>
<comment type="function">
    <text evidence="6">Catalyzes the conversion of ornithine to proline, with the release of ammonia.</text>
</comment>
<evidence type="ECO:0000256" key="7">
    <source>
        <dbReference type="ARBA" id="ARBA00061348"/>
    </source>
</evidence>
<comment type="caution">
    <text evidence="14">The sequence shown here is derived from an EMBL/GenBank/DDBJ whole genome shotgun (WGS) entry which is preliminary data.</text>
</comment>
<evidence type="ECO:0000259" key="12">
    <source>
        <dbReference type="Pfam" id="PF21570"/>
    </source>
</evidence>
<evidence type="ECO:0000256" key="6">
    <source>
        <dbReference type="ARBA" id="ARBA00056756"/>
    </source>
</evidence>
<evidence type="ECO:0000256" key="8">
    <source>
        <dbReference type="ARBA" id="ARBA00066346"/>
    </source>
</evidence>
<reference evidence="14 15" key="1">
    <citation type="submission" date="2017-05" db="EMBL/GenBank/DDBJ databases">
        <title>Host range expansion of the Methanosphaera genus to humans and monogastric animals involves recent and extensive reduction in genome content.</title>
        <authorList>
            <person name="Hoedt E.C."/>
            <person name="Volmer J.G."/>
            <person name="Parks D.H."/>
            <person name="Rosewarne C.P."/>
            <person name="Denman S.E."/>
            <person name="Mcsweeney C.S."/>
            <person name="O Cuiv P."/>
            <person name="Hugenholtz P."/>
            <person name="Tyson G.W."/>
            <person name="Morrison M."/>
        </authorList>
    </citation>
    <scope>NUCLEOTIDE SEQUENCE [LARGE SCALE GENOMIC DNA]</scope>
    <source>
        <strain evidence="14 15">PA5</strain>
    </source>
</reference>
<dbReference type="Gene3D" id="2.40.420.10">
    <property type="entry name" value="conserved putative lor/sdh protein from methanococcus maripaludis s2 domain"/>
    <property type="match status" value="1"/>
</dbReference>
<accession>A0A328Q4Q5</accession>